<dbReference type="Pfam" id="PF04203">
    <property type="entry name" value="Sortase"/>
    <property type="match status" value="1"/>
</dbReference>
<evidence type="ECO:0000313" key="4">
    <source>
        <dbReference type="Proteomes" id="UP001327225"/>
    </source>
</evidence>
<reference evidence="4" key="1">
    <citation type="submission" date="2023-12" db="EMBL/GenBank/DDBJ databases">
        <title>Novel species in genus Nocardioides.</title>
        <authorList>
            <person name="Zhou H."/>
        </authorList>
    </citation>
    <scope>NUCLEOTIDE SEQUENCE [LARGE SCALE GENOMIC DNA]</scope>
    <source>
        <strain evidence="4">HM61</strain>
    </source>
</reference>
<name>A0ABZ0ZN91_9ACTN</name>
<sequence length="209" mass="22177">MLLLVAICTTLGGVLLAVGFSRPDQQPAGEGARSPARSTSEAPAPAPLGRDVTVTQRQALTPARLKIPAIDVTTPLVRLGLMPDRTVEVPRNPDRAGWFQPGPVPGQRGSAVILGHVDSVRGPAVFARLQELQLGDAVTIERADGSTVRFVVSGTMLYENADFPADRVYAAQDGRRLNLVTCGGTYDSTRGGYQSNLVVYTRFAPARVG</sequence>
<keyword evidence="1" id="KW-0378">Hydrolase</keyword>
<dbReference type="Proteomes" id="UP001327225">
    <property type="component" value="Chromosome"/>
</dbReference>
<dbReference type="InterPro" id="IPR042001">
    <property type="entry name" value="Sortase_F"/>
</dbReference>
<accession>A0ABZ0ZN91</accession>
<dbReference type="InterPro" id="IPR005754">
    <property type="entry name" value="Sortase"/>
</dbReference>
<keyword evidence="4" id="KW-1185">Reference proteome</keyword>
<dbReference type="InterPro" id="IPR023365">
    <property type="entry name" value="Sortase_dom-sf"/>
</dbReference>
<proteinExistence type="predicted"/>
<evidence type="ECO:0000256" key="1">
    <source>
        <dbReference type="ARBA" id="ARBA00022801"/>
    </source>
</evidence>
<dbReference type="NCBIfam" id="NF033748">
    <property type="entry name" value="class_F_sortase"/>
    <property type="match status" value="1"/>
</dbReference>
<gene>
    <name evidence="3" type="ORF">SHK19_16440</name>
</gene>
<organism evidence="3 4">
    <name type="scientific">Nocardioides bizhenqiangii</name>
    <dbReference type="NCBI Taxonomy" id="3095076"/>
    <lineage>
        <taxon>Bacteria</taxon>
        <taxon>Bacillati</taxon>
        <taxon>Actinomycetota</taxon>
        <taxon>Actinomycetes</taxon>
        <taxon>Propionibacteriales</taxon>
        <taxon>Nocardioidaceae</taxon>
        <taxon>Nocardioides</taxon>
    </lineage>
</organism>
<protein>
    <submittedName>
        <fullName evidence="3">Class F sortase</fullName>
    </submittedName>
</protein>
<dbReference type="RefSeq" id="WP_322456492.1">
    <property type="nucleotide sequence ID" value="NZ_CP141059.1"/>
</dbReference>
<evidence type="ECO:0000256" key="2">
    <source>
        <dbReference type="SAM" id="MobiDB-lite"/>
    </source>
</evidence>
<dbReference type="Gene3D" id="2.40.260.10">
    <property type="entry name" value="Sortase"/>
    <property type="match status" value="1"/>
</dbReference>
<dbReference type="SUPFAM" id="SSF63817">
    <property type="entry name" value="Sortase"/>
    <property type="match status" value="1"/>
</dbReference>
<dbReference type="EMBL" id="CP141059">
    <property type="protein sequence ID" value="WQQ25545.1"/>
    <property type="molecule type" value="Genomic_DNA"/>
</dbReference>
<feature type="region of interest" description="Disordered" evidence="2">
    <location>
        <begin position="22"/>
        <end position="49"/>
    </location>
</feature>
<evidence type="ECO:0000313" key="3">
    <source>
        <dbReference type="EMBL" id="WQQ25545.1"/>
    </source>
</evidence>
<dbReference type="CDD" id="cd05829">
    <property type="entry name" value="Sortase_F"/>
    <property type="match status" value="1"/>
</dbReference>